<dbReference type="PANTHER" id="PTHR31332:SF0">
    <property type="entry name" value="7-HYDROXYMETHYL CHLOROPHYLL A REDUCTASE, CHLOROPLASTIC"/>
    <property type="match status" value="1"/>
</dbReference>
<sequence>MYPRVKRIKNDKIESTTVNFYTENQSIEFDREACVSCGTCSVVCPKSVIFDLRDDKKLLGVGYEDLDKNVIKAHNCCFCGLCISLCPIIGLKDDEPTLLEDCPNCERCFKYCSQTEIPEDELEQEIFNGKVRDNDVLGYYQKAVIAKTTDADVAKVAQNGGITTTLLIHALNTGLIDGVLVSGRDDKWMPKPYVATTPEEILAAAGTRYTMTPSLLPYADAIYESKLENLAFVGMPCQIQAVRKLQLSQPLSDKYGKIVLILGLYCSSNYSYELMTKYVQEEQGVLLSELVKIDISKGKLLIYSKDGSVKSSPVRVTGAYKWDSCKYCEDYTGEFADFGIGSVGAPTDDTNSLLIRSNLAMELFEDAVTAGKISVEEAEVNLPDLEKQAKRKRRLAKEINQATIKIPDVGIKTITTEDLKPYIPNPLDCTYCGTCVIMCPFSAIKLKKDDEVVELNDIEIVAKNVVPKLEFSAKKVACKDGKERVMKQYLDAKIEVDWDKCISCFSCAEVCPTESFFRKDIPNTQEKPTYNGIHYSQGIKRRVDYDDDKCINCGACVNACPKDAITMIIDIIKTSGEFKEIFWPEVTYRLKNRQIK</sequence>
<gene>
    <name evidence="3" type="ORF">LCGC14_1511560</name>
</gene>
<evidence type="ECO:0000259" key="2">
    <source>
        <dbReference type="PROSITE" id="PS51379"/>
    </source>
</evidence>
<dbReference type="Gene3D" id="3.30.70.20">
    <property type="match status" value="2"/>
</dbReference>
<feature type="domain" description="4Fe-4S ferredoxin-type" evidence="2">
    <location>
        <begin position="492"/>
        <end position="521"/>
    </location>
</feature>
<organism evidence="3">
    <name type="scientific">marine sediment metagenome</name>
    <dbReference type="NCBI Taxonomy" id="412755"/>
    <lineage>
        <taxon>unclassified sequences</taxon>
        <taxon>metagenomes</taxon>
        <taxon>ecological metagenomes</taxon>
    </lineage>
</organism>
<dbReference type="InterPro" id="IPR007525">
    <property type="entry name" value="FrhB_FdhB_C"/>
</dbReference>
<feature type="domain" description="4Fe-4S ferredoxin-type" evidence="2">
    <location>
        <begin position="67"/>
        <end position="96"/>
    </location>
</feature>
<dbReference type="Gene3D" id="3.30.70.3270">
    <property type="match status" value="1"/>
</dbReference>
<dbReference type="Pfam" id="PF13237">
    <property type="entry name" value="Fer4_10"/>
    <property type="match status" value="1"/>
</dbReference>
<protein>
    <recommendedName>
        <fullName evidence="2">4Fe-4S ferredoxin-type domain-containing protein</fullName>
    </recommendedName>
</protein>
<dbReference type="InterPro" id="IPR017896">
    <property type="entry name" value="4Fe4S_Fe-S-bd"/>
</dbReference>
<dbReference type="Pfam" id="PF12838">
    <property type="entry name" value="Fer4_7"/>
    <property type="match status" value="1"/>
</dbReference>
<evidence type="ECO:0000313" key="3">
    <source>
        <dbReference type="EMBL" id="KKM63428.1"/>
    </source>
</evidence>
<accession>A0A0F9J1I2</accession>
<dbReference type="Pfam" id="PF04422">
    <property type="entry name" value="FrhB_FdhB_N"/>
    <property type="match status" value="1"/>
</dbReference>
<name>A0A0F9J1I2_9ZZZZ</name>
<dbReference type="PROSITE" id="PS51379">
    <property type="entry name" value="4FE4S_FER_2"/>
    <property type="match status" value="5"/>
</dbReference>
<dbReference type="GO" id="GO:0052592">
    <property type="term" value="F:oxidoreductase activity, acting on CH or CH2 groups, with an iron-sulfur protein as acceptor"/>
    <property type="evidence" value="ECO:0007669"/>
    <property type="project" value="TreeGrafter"/>
</dbReference>
<dbReference type="AlphaFoldDB" id="A0A0F9J1I2"/>
<dbReference type="InterPro" id="IPR045220">
    <property type="entry name" value="FRHB/FDHB/HCAR-like"/>
</dbReference>
<dbReference type="Pfam" id="PF00037">
    <property type="entry name" value="Fer4"/>
    <property type="match status" value="1"/>
</dbReference>
<dbReference type="Pfam" id="PF04432">
    <property type="entry name" value="FrhB_FdhB_C"/>
    <property type="match status" value="1"/>
</dbReference>
<dbReference type="PROSITE" id="PS00198">
    <property type="entry name" value="4FE4S_FER_1"/>
    <property type="match status" value="4"/>
</dbReference>
<evidence type="ECO:0000256" key="1">
    <source>
        <dbReference type="SAM" id="Coils"/>
    </source>
</evidence>
<feature type="domain" description="4Fe-4S ferredoxin-type" evidence="2">
    <location>
        <begin position="25"/>
        <end position="55"/>
    </location>
</feature>
<feature type="domain" description="4Fe-4S ferredoxin-type" evidence="2">
    <location>
        <begin position="541"/>
        <end position="570"/>
    </location>
</feature>
<dbReference type="SUPFAM" id="SSF46548">
    <property type="entry name" value="alpha-helical ferredoxin"/>
    <property type="match status" value="2"/>
</dbReference>
<dbReference type="SUPFAM" id="SSF54862">
    <property type="entry name" value="4Fe-4S ferredoxins"/>
    <property type="match status" value="1"/>
</dbReference>
<feature type="coiled-coil region" evidence="1">
    <location>
        <begin position="375"/>
        <end position="405"/>
    </location>
</feature>
<comment type="caution">
    <text evidence="3">The sequence shown here is derived from an EMBL/GenBank/DDBJ whole genome shotgun (WGS) entry which is preliminary data.</text>
</comment>
<reference evidence="3" key="1">
    <citation type="journal article" date="2015" name="Nature">
        <title>Complex archaea that bridge the gap between prokaryotes and eukaryotes.</title>
        <authorList>
            <person name="Spang A."/>
            <person name="Saw J.H."/>
            <person name="Jorgensen S.L."/>
            <person name="Zaremba-Niedzwiedzka K."/>
            <person name="Martijn J."/>
            <person name="Lind A.E."/>
            <person name="van Eijk R."/>
            <person name="Schleper C."/>
            <person name="Guy L."/>
            <person name="Ettema T.J."/>
        </authorList>
    </citation>
    <scope>NUCLEOTIDE SEQUENCE</scope>
</reference>
<feature type="domain" description="4Fe-4S ferredoxin-type" evidence="2">
    <location>
        <begin position="419"/>
        <end position="449"/>
    </location>
</feature>
<dbReference type="EMBL" id="LAZR01011099">
    <property type="protein sequence ID" value="KKM63428.1"/>
    <property type="molecule type" value="Genomic_DNA"/>
</dbReference>
<dbReference type="InterPro" id="IPR017900">
    <property type="entry name" value="4Fe4S_Fe_S_CS"/>
</dbReference>
<proteinExistence type="predicted"/>
<dbReference type="PANTHER" id="PTHR31332">
    <property type="entry name" value="7-HYDROXYMETHYL CHLOROPHYLL A REDUCTASE, CHLOROPLASTIC"/>
    <property type="match status" value="1"/>
</dbReference>
<keyword evidence="1" id="KW-0175">Coiled coil</keyword>
<dbReference type="InterPro" id="IPR007516">
    <property type="entry name" value="Co_F420_Hydgase/DH_bsu_N"/>
</dbReference>
<dbReference type="Gene3D" id="3.10.450.750">
    <property type="match status" value="1"/>
</dbReference>